<gene>
    <name evidence="3" type="ORF">BDP27DRAFT_1414212</name>
</gene>
<dbReference type="AlphaFoldDB" id="A0A9P5Q2U5"/>
<dbReference type="InterPro" id="IPR036188">
    <property type="entry name" value="FAD/NAD-bd_sf"/>
</dbReference>
<comment type="caution">
    <text evidence="3">The sequence shown here is derived from an EMBL/GenBank/DDBJ whole genome shotgun (WGS) entry which is preliminary data.</text>
</comment>
<keyword evidence="2" id="KW-0472">Membrane</keyword>
<dbReference type="PANTHER" id="PTHR42877:SF4">
    <property type="entry name" value="FAD_NAD(P)-BINDING DOMAIN-CONTAINING PROTEIN-RELATED"/>
    <property type="match status" value="1"/>
</dbReference>
<reference evidence="3" key="1">
    <citation type="submission" date="2020-11" db="EMBL/GenBank/DDBJ databases">
        <authorList>
            <consortium name="DOE Joint Genome Institute"/>
            <person name="Ahrendt S."/>
            <person name="Riley R."/>
            <person name="Andreopoulos W."/>
            <person name="Labutti K."/>
            <person name="Pangilinan J."/>
            <person name="Ruiz-Duenas F.J."/>
            <person name="Barrasa J.M."/>
            <person name="Sanchez-Garcia M."/>
            <person name="Camarero S."/>
            <person name="Miyauchi S."/>
            <person name="Serrano A."/>
            <person name="Linde D."/>
            <person name="Babiker R."/>
            <person name="Drula E."/>
            <person name="Ayuso-Fernandez I."/>
            <person name="Pacheco R."/>
            <person name="Padilla G."/>
            <person name="Ferreira P."/>
            <person name="Barriuso J."/>
            <person name="Kellner H."/>
            <person name="Castanera R."/>
            <person name="Alfaro M."/>
            <person name="Ramirez L."/>
            <person name="Pisabarro A.G."/>
            <person name="Kuo A."/>
            <person name="Tritt A."/>
            <person name="Lipzen A."/>
            <person name="He G."/>
            <person name="Yan M."/>
            <person name="Ng V."/>
            <person name="Cullen D."/>
            <person name="Martin F."/>
            <person name="Rosso M.-N."/>
            <person name="Henrissat B."/>
            <person name="Hibbett D."/>
            <person name="Martinez A.T."/>
            <person name="Grigoriev I.V."/>
        </authorList>
    </citation>
    <scope>NUCLEOTIDE SEQUENCE</scope>
    <source>
        <strain evidence="3">AH 40177</strain>
    </source>
</reference>
<protein>
    <submittedName>
        <fullName evidence="3">Uncharacterized protein</fullName>
    </submittedName>
</protein>
<dbReference type="Pfam" id="PF13450">
    <property type="entry name" value="NAD_binding_8"/>
    <property type="match status" value="1"/>
</dbReference>
<dbReference type="EMBL" id="JADNRY010000005">
    <property type="protein sequence ID" value="KAF9077091.1"/>
    <property type="molecule type" value="Genomic_DNA"/>
</dbReference>
<feature type="transmembrane region" description="Helical" evidence="2">
    <location>
        <begin position="12"/>
        <end position="28"/>
    </location>
</feature>
<evidence type="ECO:0000313" key="3">
    <source>
        <dbReference type="EMBL" id="KAF9077091.1"/>
    </source>
</evidence>
<proteinExistence type="inferred from homology"/>
<keyword evidence="2" id="KW-0812">Transmembrane</keyword>
<evidence type="ECO:0000313" key="4">
    <source>
        <dbReference type="Proteomes" id="UP000772434"/>
    </source>
</evidence>
<evidence type="ECO:0000256" key="1">
    <source>
        <dbReference type="ARBA" id="ARBA00010139"/>
    </source>
</evidence>
<organism evidence="3 4">
    <name type="scientific">Rhodocollybia butyracea</name>
    <dbReference type="NCBI Taxonomy" id="206335"/>
    <lineage>
        <taxon>Eukaryota</taxon>
        <taxon>Fungi</taxon>
        <taxon>Dikarya</taxon>
        <taxon>Basidiomycota</taxon>
        <taxon>Agaricomycotina</taxon>
        <taxon>Agaricomycetes</taxon>
        <taxon>Agaricomycetidae</taxon>
        <taxon>Agaricales</taxon>
        <taxon>Marasmiineae</taxon>
        <taxon>Omphalotaceae</taxon>
        <taxon>Rhodocollybia</taxon>
    </lineage>
</organism>
<evidence type="ECO:0000256" key="2">
    <source>
        <dbReference type="SAM" id="Phobius"/>
    </source>
</evidence>
<dbReference type="SUPFAM" id="SSF51905">
    <property type="entry name" value="FAD/NAD(P)-binding domain"/>
    <property type="match status" value="1"/>
</dbReference>
<sequence length="55" mass="6086">MYSHSDTRRTRVAVIGAGIGGVSFAIALKRKFPGFDDLVIYEKGDDVGGTWRVWL</sequence>
<dbReference type="Gene3D" id="3.50.50.60">
    <property type="entry name" value="FAD/NAD(P)-binding domain"/>
    <property type="match status" value="1"/>
</dbReference>
<keyword evidence="4" id="KW-1185">Reference proteome</keyword>
<accession>A0A9P5Q2U5</accession>
<keyword evidence="2" id="KW-1133">Transmembrane helix</keyword>
<name>A0A9P5Q2U5_9AGAR</name>
<comment type="similarity">
    <text evidence="1">Belongs to the FAD-binding monooxygenase family.</text>
</comment>
<dbReference type="InterPro" id="IPR051209">
    <property type="entry name" value="FAD-bind_Monooxygenase_sf"/>
</dbReference>
<dbReference type="PANTHER" id="PTHR42877">
    <property type="entry name" value="L-ORNITHINE N(5)-MONOOXYGENASE-RELATED"/>
    <property type="match status" value="1"/>
</dbReference>
<dbReference type="Proteomes" id="UP000772434">
    <property type="component" value="Unassembled WGS sequence"/>
</dbReference>